<evidence type="ECO:0000313" key="1">
    <source>
        <dbReference type="EMBL" id="GME94545.1"/>
    </source>
</evidence>
<evidence type="ECO:0000313" key="2">
    <source>
        <dbReference type="Proteomes" id="UP001165101"/>
    </source>
</evidence>
<proteinExistence type="predicted"/>
<dbReference type="Proteomes" id="UP001165101">
    <property type="component" value="Unassembled WGS sequence"/>
</dbReference>
<comment type="caution">
    <text evidence="1">The sequence shown here is derived from an EMBL/GenBank/DDBJ whole genome shotgun (WGS) entry which is preliminary data.</text>
</comment>
<keyword evidence="2" id="KW-1185">Reference proteome</keyword>
<reference evidence="1" key="1">
    <citation type="submission" date="2023-04" db="EMBL/GenBank/DDBJ databases">
        <title>Candida boidinii NBRC 1967.</title>
        <authorList>
            <person name="Ichikawa N."/>
            <person name="Sato H."/>
            <person name="Tonouchi N."/>
        </authorList>
    </citation>
    <scope>NUCLEOTIDE SEQUENCE</scope>
    <source>
        <strain evidence="1">NBRC 1967</strain>
    </source>
</reference>
<organism evidence="1 2">
    <name type="scientific">Candida boidinii</name>
    <name type="common">Yeast</name>
    <dbReference type="NCBI Taxonomy" id="5477"/>
    <lineage>
        <taxon>Eukaryota</taxon>
        <taxon>Fungi</taxon>
        <taxon>Dikarya</taxon>
        <taxon>Ascomycota</taxon>
        <taxon>Saccharomycotina</taxon>
        <taxon>Pichiomycetes</taxon>
        <taxon>Pichiales</taxon>
        <taxon>Pichiaceae</taxon>
        <taxon>Ogataea</taxon>
        <taxon>Ogataea/Candida clade</taxon>
    </lineage>
</organism>
<gene>
    <name evidence="1" type="ORF">Cboi01_000355900</name>
</gene>
<name>A0ACB5TTZ1_CANBO</name>
<protein>
    <submittedName>
        <fullName evidence="1">Unnamed protein product</fullName>
    </submittedName>
</protein>
<sequence length="506" mass="57737">MAVLAASICSRGGKPLLSRQFKELSKDKVTALLSKFPSLLSDSNSNQHTTVEEENVRYVYQPLEDFFVVLITNRQSNILQDIDTLHLFCQTISSILNNIDEREIFENCFEILNSFDEIIDLGYKENLTISQIITFLEMDSHEEKIQEIIERNKELEATEERKRKAKEIQRKEMLKKNMESNNYLLQQQSIIQPTYQEQPQIPSYDDYKNQIPSAENYANNNNNNNSSNKPFGNAPPRRGGLQLGKKSNKSMFNNDPNQMDQDYDQAPLLINTPAPQRQSQQQQQQQQQYSQQQSHNTAAPASSSSSNTANKIANEGILIIVNEKFSGQISREGSIASSEIKGDLQLRINDPELALSKINLNLIKNPKLSTQFKTHPNVDKNLFNKESIIGLKDSTKPFPSNDQSLGVLRWKSVPKKDVSEEENVLLPLMLTTWVNNNNNGTINVTFEYELNETFTESKLLDEVSIIIPISNGTVESADNDNVSLKFKLKMMKLYSQWKSYLILQNK</sequence>
<accession>A0ACB5TTZ1</accession>
<dbReference type="EMBL" id="BSXV01001987">
    <property type="protein sequence ID" value="GME94545.1"/>
    <property type="molecule type" value="Genomic_DNA"/>
</dbReference>